<evidence type="ECO:0008006" key="5">
    <source>
        <dbReference type="Google" id="ProtNLM"/>
    </source>
</evidence>
<feature type="region of interest" description="Disordered" evidence="1">
    <location>
        <begin position="22"/>
        <end position="66"/>
    </location>
</feature>
<dbReference type="RefSeq" id="WP_150968062.1">
    <property type="nucleotide sequence ID" value="NZ_VZDO01000002.1"/>
</dbReference>
<sequence>MIRPIAFATLLLASSLPALAQSDPGAASPLAPDTGAPKPYTPPAGTTDQTGEAPPVAPAITNVPPVDPEMQKAAEGLATQIEDVQVVGPWTDGDQSGVWRTVMMQVGQPDKDVYRFFVQKLDRVGPNAKVISTTEVKEVAGVAGTVVGYRADEAETEEGESAPAKDLTLFFDVVPSNGEVSESYELHFMNDLTYTFGPASN</sequence>
<evidence type="ECO:0000313" key="3">
    <source>
        <dbReference type="EMBL" id="KAB0681802.1"/>
    </source>
</evidence>
<reference evidence="3 4" key="1">
    <citation type="submission" date="2019-09" db="EMBL/GenBank/DDBJ databases">
        <title>YIM 132180 draft genome.</title>
        <authorList>
            <person name="Zhang K."/>
        </authorList>
    </citation>
    <scope>NUCLEOTIDE SEQUENCE [LARGE SCALE GENOMIC DNA]</scope>
    <source>
        <strain evidence="3 4">YIM 132180</strain>
    </source>
</reference>
<dbReference type="Proteomes" id="UP000432089">
    <property type="component" value="Unassembled WGS sequence"/>
</dbReference>
<organism evidence="3 4">
    <name type="scientific">Plantimonas leprariae</name>
    <dbReference type="NCBI Taxonomy" id="2615207"/>
    <lineage>
        <taxon>Bacteria</taxon>
        <taxon>Pseudomonadati</taxon>
        <taxon>Pseudomonadota</taxon>
        <taxon>Alphaproteobacteria</taxon>
        <taxon>Hyphomicrobiales</taxon>
        <taxon>Aurantimonadaceae</taxon>
        <taxon>Plantimonas</taxon>
    </lineage>
</organism>
<feature type="chain" id="PRO_5030572921" description="DNA topoisomerase IV subunit B" evidence="2">
    <location>
        <begin position="21"/>
        <end position="201"/>
    </location>
</feature>
<comment type="caution">
    <text evidence="3">The sequence shown here is derived from an EMBL/GenBank/DDBJ whole genome shotgun (WGS) entry which is preliminary data.</text>
</comment>
<keyword evidence="2" id="KW-0732">Signal</keyword>
<evidence type="ECO:0000313" key="4">
    <source>
        <dbReference type="Proteomes" id="UP000432089"/>
    </source>
</evidence>
<accession>A0A7V7PS26</accession>
<feature type="signal peptide" evidence="2">
    <location>
        <begin position="1"/>
        <end position="20"/>
    </location>
</feature>
<proteinExistence type="predicted"/>
<evidence type="ECO:0000256" key="2">
    <source>
        <dbReference type="SAM" id="SignalP"/>
    </source>
</evidence>
<dbReference type="EMBL" id="VZDO01000002">
    <property type="protein sequence ID" value="KAB0681802.1"/>
    <property type="molecule type" value="Genomic_DNA"/>
</dbReference>
<gene>
    <name evidence="3" type="ORF">F6X38_02970</name>
</gene>
<keyword evidence="4" id="KW-1185">Reference proteome</keyword>
<protein>
    <recommendedName>
        <fullName evidence="5">DNA topoisomerase IV subunit B</fullName>
    </recommendedName>
</protein>
<name>A0A7V7PS26_9HYPH</name>
<evidence type="ECO:0000256" key="1">
    <source>
        <dbReference type="SAM" id="MobiDB-lite"/>
    </source>
</evidence>
<dbReference type="AlphaFoldDB" id="A0A7V7PS26"/>